<evidence type="ECO:0008006" key="3">
    <source>
        <dbReference type="Google" id="ProtNLM"/>
    </source>
</evidence>
<dbReference type="AlphaFoldDB" id="A0A101JFK0"/>
<evidence type="ECO:0000313" key="2">
    <source>
        <dbReference type="Proteomes" id="UP000053244"/>
    </source>
</evidence>
<dbReference type="Proteomes" id="UP000053244">
    <property type="component" value="Unassembled WGS sequence"/>
</dbReference>
<name>A0A101JFK0_9ACTN</name>
<protein>
    <recommendedName>
        <fullName evidence="3">Phage tail protein</fullName>
    </recommendedName>
</protein>
<evidence type="ECO:0000313" key="1">
    <source>
        <dbReference type="EMBL" id="KUL25596.1"/>
    </source>
</evidence>
<dbReference type="OrthoDB" id="1907165at2"/>
<sequence>MLADNQYYRVGVRGGAGVADLSALVTAVEVEEDEARPSRCALRLSDPFVALAAALPEGVAVEVELGTAVAHMAVFRGRVHRVEEMFAPGRIAELTLYADDARMRLGLRPRSRLWSDVTLTELVARIARDHGLGVLAADVTADVRFGGPGIRQQDETDLAFVLRIAAEHACLLTLLLGPQDERLGLVAEARLGLDPPVTTLVLAGDGGLLVTGFQARCDIAQVRLPVEQGAMDGEQARFVQVREPAPAAVAAPARVDTGWVTLLRHSPEQATLVEQMLPEAPGAAGQLLADLGVDDVAAAEPFAPADALTSRVRNRSARFCGGMRASGSTVGEPRLRPLTTVNVEGAGARFSGIWLVSRVRHVMDSAGYRTEFVLRR</sequence>
<organism evidence="1 2">
    <name type="scientific">Actinoplanes awajinensis subsp. mycoplanecinus</name>
    <dbReference type="NCBI Taxonomy" id="135947"/>
    <lineage>
        <taxon>Bacteria</taxon>
        <taxon>Bacillati</taxon>
        <taxon>Actinomycetota</taxon>
        <taxon>Actinomycetes</taxon>
        <taxon>Micromonosporales</taxon>
        <taxon>Micromonosporaceae</taxon>
        <taxon>Actinoplanes</taxon>
    </lineage>
</organism>
<dbReference type="SUPFAM" id="SSF69279">
    <property type="entry name" value="Phage tail proteins"/>
    <property type="match status" value="1"/>
</dbReference>
<dbReference type="RefSeq" id="WP_067703326.1">
    <property type="nucleotide sequence ID" value="NZ_LLZH01000312.1"/>
</dbReference>
<keyword evidence="2" id="KW-1185">Reference proteome</keyword>
<dbReference type="Pfam" id="PF05954">
    <property type="entry name" value="Phage_GPD"/>
    <property type="match status" value="1"/>
</dbReference>
<dbReference type="EMBL" id="LLZH01000312">
    <property type="protein sequence ID" value="KUL25596.1"/>
    <property type="molecule type" value="Genomic_DNA"/>
</dbReference>
<gene>
    <name evidence="1" type="ORF">ADL15_40335</name>
</gene>
<comment type="caution">
    <text evidence="1">The sequence shown here is derived from an EMBL/GenBank/DDBJ whole genome shotgun (WGS) entry which is preliminary data.</text>
</comment>
<accession>A0A101JFK0</accession>
<proteinExistence type="predicted"/>
<reference evidence="1 2" key="1">
    <citation type="submission" date="2015-10" db="EMBL/GenBank/DDBJ databases">
        <authorList>
            <person name="Gilbert D.G."/>
        </authorList>
    </citation>
    <scope>NUCLEOTIDE SEQUENCE [LARGE SCALE GENOMIC DNA]</scope>
    <source>
        <strain evidence="1 2">NRRL B-16712</strain>
    </source>
</reference>